<evidence type="ECO:0000313" key="5">
    <source>
        <dbReference type="EMBL" id="SKA98235.1"/>
    </source>
</evidence>
<keyword evidence="2" id="KW-0238">DNA-binding</keyword>
<dbReference type="CDD" id="cd06170">
    <property type="entry name" value="LuxR_C_like"/>
    <property type="match status" value="1"/>
</dbReference>
<accession>A0A1T4YAD5</accession>
<dbReference type="Pfam" id="PF00196">
    <property type="entry name" value="GerE"/>
    <property type="match status" value="1"/>
</dbReference>
<dbReference type="InterPro" id="IPR016032">
    <property type="entry name" value="Sig_transdc_resp-reg_C-effctor"/>
</dbReference>
<keyword evidence="1" id="KW-0805">Transcription regulation</keyword>
<reference evidence="6" key="1">
    <citation type="submission" date="2017-02" db="EMBL/GenBank/DDBJ databases">
        <authorList>
            <person name="Varghese N."/>
            <person name="Submissions S."/>
        </authorList>
    </citation>
    <scope>NUCLEOTIDE SEQUENCE [LARGE SCALE GENOMIC DNA]</scope>
    <source>
        <strain evidence="6">DSM 23966</strain>
    </source>
</reference>
<feature type="domain" description="HTH luxR-type" evidence="4">
    <location>
        <begin position="282"/>
        <end position="347"/>
    </location>
</feature>
<dbReference type="AlphaFoldDB" id="A0A1T4YAD5"/>
<dbReference type="PRINTS" id="PR00038">
    <property type="entry name" value="HTHLUXR"/>
</dbReference>
<evidence type="ECO:0000313" key="6">
    <source>
        <dbReference type="Proteomes" id="UP000190042"/>
    </source>
</evidence>
<name>A0A1T4YAD5_9BACL</name>
<dbReference type="SMART" id="SM00421">
    <property type="entry name" value="HTH_LUXR"/>
    <property type="match status" value="1"/>
</dbReference>
<evidence type="ECO:0000256" key="2">
    <source>
        <dbReference type="ARBA" id="ARBA00023125"/>
    </source>
</evidence>
<dbReference type="RefSeq" id="WP_078817532.1">
    <property type="nucleotide sequence ID" value="NZ_FUYJ01000003.1"/>
</dbReference>
<protein>
    <submittedName>
        <fullName evidence="5">Regulatory protein, luxR family</fullName>
    </submittedName>
</protein>
<dbReference type="PANTHER" id="PTHR44688:SF16">
    <property type="entry name" value="DNA-BINDING TRANSCRIPTIONAL ACTIVATOR DEVR_DOSR"/>
    <property type="match status" value="1"/>
</dbReference>
<organism evidence="5 6">
    <name type="scientific">Sporosarcina newyorkensis</name>
    <dbReference type="NCBI Taxonomy" id="759851"/>
    <lineage>
        <taxon>Bacteria</taxon>
        <taxon>Bacillati</taxon>
        <taxon>Bacillota</taxon>
        <taxon>Bacilli</taxon>
        <taxon>Bacillales</taxon>
        <taxon>Caryophanaceae</taxon>
        <taxon>Sporosarcina</taxon>
    </lineage>
</organism>
<evidence type="ECO:0000256" key="3">
    <source>
        <dbReference type="ARBA" id="ARBA00023163"/>
    </source>
</evidence>
<dbReference type="Proteomes" id="UP000190042">
    <property type="component" value="Unassembled WGS sequence"/>
</dbReference>
<dbReference type="GO" id="GO:0006355">
    <property type="term" value="P:regulation of DNA-templated transcription"/>
    <property type="evidence" value="ECO:0007669"/>
    <property type="project" value="InterPro"/>
</dbReference>
<dbReference type="InterPro" id="IPR000792">
    <property type="entry name" value="Tscrpt_reg_LuxR_C"/>
</dbReference>
<keyword evidence="3" id="KW-0804">Transcription</keyword>
<evidence type="ECO:0000259" key="4">
    <source>
        <dbReference type="PROSITE" id="PS50043"/>
    </source>
</evidence>
<dbReference type="EMBL" id="FUYJ01000003">
    <property type="protein sequence ID" value="SKA98235.1"/>
    <property type="molecule type" value="Genomic_DNA"/>
</dbReference>
<dbReference type="GO" id="GO:0003677">
    <property type="term" value="F:DNA binding"/>
    <property type="evidence" value="ECO:0007669"/>
    <property type="project" value="UniProtKB-KW"/>
</dbReference>
<dbReference type="PANTHER" id="PTHR44688">
    <property type="entry name" value="DNA-BINDING TRANSCRIPTIONAL ACTIVATOR DEVR_DOSR"/>
    <property type="match status" value="1"/>
</dbReference>
<proteinExistence type="predicted"/>
<dbReference type="PROSITE" id="PS00622">
    <property type="entry name" value="HTH_LUXR_1"/>
    <property type="match status" value="1"/>
</dbReference>
<dbReference type="InterPro" id="IPR036388">
    <property type="entry name" value="WH-like_DNA-bd_sf"/>
</dbReference>
<keyword evidence="6" id="KW-1185">Reference proteome</keyword>
<dbReference type="PROSITE" id="PS50043">
    <property type="entry name" value="HTH_LUXR_2"/>
    <property type="match status" value="1"/>
</dbReference>
<dbReference type="SUPFAM" id="SSF46894">
    <property type="entry name" value="C-terminal effector domain of the bipartite response regulators"/>
    <property type="match status" value="1"/>
</dbReference>
<sequence length="348" mass="41023">MNFSTKEYQNILQFINSSLCDSHKIQALLSSMFQFNHSLLWRADTAGNMYNLEFFNFDDQLILDYKEVHNANDVMHPKKLVSKLTSNKETVYRMEEITIPTDLAKSMYYQFIKTHRIIDQMVVYFVNGTFIYGGIGFIRFKGEMPFTQKDKEILQTLSIHLQYLVKNIMMTKEIEAKSLYINKEKDYKLGIIQASHDQGISFYNKVAQYIIKDIDPTSTVEEFFYNSIHPRIPDGLNESESPYYFHINNRKIKVMVQEKESALLCAYTIYLYDQGDEEERSAAHPQKELSNRELEIYHLVLKGYTNEQIAKQLWITINTVKKHLRNMYTKYNVTNRTSLIYKLEGIVD</sequence>
<evidence type="ECO:0000256" key="1">
    <source>
        <dbReference type="ARBA" id="ARBA00023015"/>
    </source>
</evidence>
<gene>
    <name evidence="5" type="ORF">SAMN04244570_2028</name>
</gene>
<dbReference type="Gene3D" id="1.10.10.10">
    <property type="entry name" value="Winged helix-like DNA-binding domain superfamily/Winged helix DNA-binding domain"/>
    <property type="match status" value="1"/>
</dbReference>